<sequence length="100" mass="11168">MQSSVRRRLDYLLPMHQYCGDNTLDLLSVADRLTRNFWTTSWVGFCRHSSTVISGCCSSSEALGVLICLFTLECFGSSSSSKLLNSGILDTCKHTLIVRR</sequence>
<gene>
    <name evidence="1" type="ORF">EYF80_021418</name>
</gene>
<accession>A0A4Z2HSV1</accession>
<dbReference type="AlphaFoldDB" id="A0A4Z2HSV1"/>
<evidence type="ECO:0000313" key="2">
    <source>
        <dbReference type="Proteomes" id="UP000314294"/>
    </source>
</evidence>
<evidence type="ECO:0000313" key="1">
    <source>
        <dbReference type="EMBL" id="TNN68365.1"/>
    </source>
</evidence>
<organism evidence="1 2">
    <name type="scientific">Liparis tanakae</name>
    <name type="common">Tanaka's snailfish</name>
    <dbReference type="NCBI Taxonomy" id="230148"/>
    <lineage>
        <taxon>Eukaryota</taxon>
        <taxon>Metazoa</taxon>
        <taxon>Chordata</taxon>
        <taxon>Craniata</taxon>
        <taxon>Vertebrata</taxon>
        <taxon>Euteleostomi</taxon>
        <taxon>Actinopterygii</taxon>
        <taxon>Neopterygii</taxon>
        <taxon>Teleostei</taxon>
        <taxon>Neoteleostei</taxon>
        <taxon>Acanthomorphata</taxon>
        <taxon>Eupercaria</taxon>
        <taxon>Perciformes</taxon>
        <taxon>Cottioidei</taxon>
        <taxon>Cottales</taxon>
        <taxon>Liparidae</taxon>
        <taxon>Liparis</taxon>
    </lineage>
</organism>
<keyword evidence="2" id="KW-1185">Reference proteome</keyword>
<proteinExistence type="predicted"/>
<dbReference type="EMBL" id="SRLO01000191">
    <property type="protein sequence ID" value="TNN68365.1"/>
    <property type="molecule type" value="Genomic_DNA"/>
</dbReference>
<comment type="caution">
    <text evidence="1">The sequence shown here is derived from an EMBL/GenBank/DDBJ whole genome shotgun (WGS) entry which is preliminary data.</text>
</comment>
<dbReference type="Proteomes" id="UP000314294">
    <property type="component" value="Unassembled WGS sequence"/>
</dbReference>
<reference evidence="1 2" key="1">
    <citation type="submission" date="2019-03" db="EMBL/GenBank/DDBJ databases">
        <title>First draft genome of Liparis tanakae, snailfish: a comprehensive survey of snailfish specific genes.</title>
        <authorList>
            <person name="Kim W."/>
            <person name="Song I."/>
            <person name="Jeong J.-H."/>
            <person name="Kim D."/>
            <person name="Kim S."/>
            <person name="Ryu S."/>
            <person name="Song J.Y."/>
            <person name="Lee S.K."/>
        </authorList>
    </citation>
    <scope>NUCLEOTIDE SEQUENCE [LARGE SCALE GENOMIC DNA]</scope>
    <source>
        <tissue evidence="1">Muscle</tissue>
    </source>
</reference>
<name>A0A4Z2HSV1_9TELE</name>
<dbReference type="OrthoDB" id="5971574at2759"/>
<protein>
    <submittedName>
        <fullName evidence="1">Uncharacterized protein</fullName>
    </submittedName>
</protein>